<accession>A0AAD5FHC4</accession>
<dbReference type="InterPro" id="IPR036691">
    <property type="entry name" value="Endo/exonu/phosph_ase_sf"/>
</dbReference>
<organism evidence="2 3">
    <name type="scientific">Silurus asotus</name>
    <name type="common">Amur catfish</name>
    <name type="synonym">Parasilurus asotus</name>
    <dbReference type="NCBI Taxonomy" id="30991"/>
    <lineage>
        <taxon>Eukaryota</taxon>
        <taxon>Metazoa</taxon>
        <taxon>Chordata</taxon>
        <taxon>Craniata</taxon>
        <taxon>Vertebrata</taxon>
        <taxon>Euteleostomi</taxon>
        <taxon>Actinopterygii</taxon>
        <taxon>Neopterygii</taxon>
        <taxon>Teleostei</taxon>
        <taxon>Ostariophysi</taxon>
        <taxon>Siluriformes</taxon>
        <taxon>Siluridae</taxon>
        <taxon>Silurus</taxon>
    </lineage>
</organism>
<keyword evidence="3" id="KW-1185">Reference proteome</keyword>
<reference evidence="2" key="1">
    <citation type="submission" date="2018-07" db="EMBL/GenBank/DDBJ databases">
        <title>Comparative genomics of catfishes provides insights into carnivory and benthic adaptation.</title>
        <authorList>
            <person name="Zhang Y."/>
            <person name="Wang D."/>
            <person name="Peng Z."/>
            <person name="Zheng S."/>
            <person name="Shao F."/>
            <person name="Tao W."/>
        </authorList>
    </citation>
    <scope>NUCLEOTIDE SEQUENCE</scope>
    <source>
        <strain evidence="2">Chongqing</strain>
    </source>
</reference>
<feature type="region of interest" description="Disordered" evidence="1">
    <location>
        <begin position="1"/>
        <end position="26"/>
    </location>
</feature>
<evidence type="ECO:0000256" key="1">
    <source>
        <dbReference type="SAM" id="MobiDB-lite"/>
    </source>
</evidence>
<dbReference type="SUPFAM" id="SSF56219">
    <property type="entry name" value="DNase I-like"/>
    <property type="match status" value="1"/>
</dbReference>
<name>A0AAD5FHC4_SILAS</name>
<evidence type="ECO:0000313" key="2">
    <source>
        <dbReference type="EMBL" id="KAI5615943.1"/>
    </source>
</evidence>
<evidence type="ECO:0008006" key="4">
    <source>
        <dbReference type="Google" id="ProtNLM"/>
    </source>
</evidence>
<evidence type="ECO:0000313" key="3">
    <source>
        <dbReference type="Proteomes" id="UP001205998"/>
    </source>
</evidence>
<dbReference type="Proteomes" id="UP001205998">
    <property type="component" value="Unassembled WGS sequence"/>
</dbReference>
<dbReference type="Gene3D" id="3.60.10.10">
    <property type="entry name" value="Endonuclease/exonuclease/phosphatase"/>
    <property type="match status" value="1"/>
</dbReference>
<sequence>MRSTNHGLPSHRTPRSSTIKTKWKGSKERNIGGGFKVFFHGVEGKRNCVVVILSLVRVPRKNVMEVKRVFDEVMNVKLKVKKVMINVISAYASHVGCEMEEKEKFLNELDEVVEGVPRNEQLVIGADFNGHGNYCRSDKGDSEKILGVTIGNRKEDKETWWWNEEAQESITRKRLAKQNWNQKNGEKSRQEYKEMQQQVKMDVATAKEKAYEKLYVELYTEEGETDLNQLARQRE</sequence>
<gene>
    <name evidence="2" type="ORF">C0J50_8674</name>
</gene>
<protein>
    <recommendedName>
        <fullName evidence="4">Endonuclease/exonuclease/phosphatase domain-containing protein</fullName>
    </recommendedName>
</protein>
<proteinExistence type="predicted"/>
<dbReference type="EMBL" id="MU553112">
    <property type="protein sequence ID" value="KAI5615943.1"/>
    <property type="molecule type" value="Genomic_DNA"/>
</dbReference>
<comment type="caution">
    <text evidence="2">The sequence shown here is derived from an EMBL/GenBank/DDBJ whole genome shotgun (WGS) entry which is preliminary data.</text>
</comment>
<dbReference type="AlphaFoldDB" id="A0AAD5FHC4"/>